<organism evidence="7 8">
    <name type="scientific">Alectoria fallacina</name>
    <dbReference type="NCBI Taxonomy" id="1903189"/>
    <lineage>
        <taxon>Eukaryota</taxon>
        <taxon>Fungi</taxon>
        <taxon>Dikarya</taxon>
        <taxon>Ascomycota</taxon>
        <taxon>Pezizomycotina</taxon>
        <taxon>Lecanoromycetes</taxon>
        <taxon>OSLEUM clade</taxon>
        <taxon>Lecanoromycetidae</taxon>
        <taxon>Lecanorales</taxon>
        <taxon>Lecanorineae</taxon>
        <taxon>Parmeliaceae</taxon>
        <taxon>Alectoria</taxon>
    </lineage>
</organism>
<evidence type="ECO:0000256" key="4">
    <source>
        <dbReference type="ARBA" id="ARBA00023136"/>
    </source>
</evidence>
<dbReference type="CDD" id="cd06178">
    <property type="entry name" value="MFS_unc93-like"/>
    <property type="match status" value="1"/>
</dbReference>
<evidence type="ECO:0000256" key="1">
    <source>
        <dbReference type="ARBA" id="ARBA00004141"/>
    </source>
</evidence>
<feature type="transmembrane region" description="Helical" evidence="6">
    <location>
        <begin position="344"/>
        <end position="363"/>
    </location>
</feature>
<feature type="transmembrane region" description="Helical" evidence="6">
    <location>
        <begin position="314"/>
        <end position="332"/>
    </location>
</feature>
<feature type="transmembrane region" description="Helical" evidence="6">
    <location>
        <begin position="220"/>
        <end position="240"/>
    </location>
</feature>
<feature type="transmembrane region" description="Helical" evidence="6">
    <location>
        <begin position="455"/>
        <end position="473"/>
    </location>
</feature>
<feature type="transmembrane region" description="Helical" evidence="6">
    <location>
        <begin position="149"/>
        <end position="169"/>
    </location>
</feature>
<keyword evidence="3 6" id="KW-1133">Transmembrane helix</keyword>
<feature type="transmembrane region" description="Helical" evidence="6">
    <location>
        <begin position="423"/>
        <end position="443"/>
    </location>
</feature>
<feature type="compositionally biased region" description="Basic and acidic residues" evidence="5">
    <location>
        <begin position="1"/>
        <end position="10"/>
    </location>
</feature>
<evidence type="ECO:0008006" key="9">
    <source>
        <dbReference type="Google" id="ProtNLM"/>
    </source>
</evidence>
<evidence type="ECO:0000256" key="3">
    <source>
        <dbReference type="ARBA" id="ARBA00022989"/>
    </source>
</evidence>
<feature type="region of interest" description="Disordered" evidence="5">
    <location>
        <begin position="1"/>
        <end position="32"/>
    </location>
</feature>
<feature type="transmembrane region" description="Helical" evidence="6">
    <location>
        <begin position="62"/>
        <end position="80"/>
    </location>
</feature>
<dbReference type="GO" id="GO:0022857">
    <property type="term" value="F:transmembrane transporter activity"/>
    <property type="evidence" value="ECO:0007669"/>
    <property type="project" value="InterPro"/>
</dbReference>
<dbReference type="EMBL" id="CAJPDR010000179">
    <property type="protein sequence ID" value="CAF9924020.1"/>
    <property type="molecule type" value="Genomic_DNA"/>
</dbReference>
<dbReference type="PANTHER" id="PTHR23294">
    <property type="entry name" value="ET TRANSLATION PRODUCT-RELATED"/>
    <property type="match status" value="1"/>
</dbReference>
<dbReference type="SUPFAM" id="SSF103473">
    <property type="entry name" value="MFS general substrate transporter"/>
    <property type="match status" value="1"/>
</dbReference>
<dbReference type="InterPro" id="IPR011701">
    <property type="entry name" value="MFS"/>
</dbReference>
<protein>
    <recommendedName>
        <fullName evidence="9">DUF895 domain membrane protein</fullName>
    </recommendedName>
</protein>
<dbReference type="InterPro" id="IPR036259">
    <property type="entry name" value="MFS_trans_sf"/>
</dbReference>
<evidence type="ECO:0000256" key="6">
    <source>
        <dbReference type="SAM" id="Phobius"/>
    </source>
</evidence>
<sequence length="512" mass="56638">MANIEPEKQDAMAQEPVAELHPTDQKMSTEEVNGYSDRPVGWKYKTYSFGSIKIPCYASPPFQLTLVAFVCFMCPGMFNAVNGLGGGGQFDARTADNANVALYSTFSVFGFFAGTITNRLGIKLTLSLGGLGYVLYIASYLSYNHNQNSGFVVFAGAMLGICAGMLWAAQGAIMMSYPPEQSKGKYISWFWMIFNLGAVIGGLIPLGQNIHSSAGNVTDGTYIGFLILTFIGACLAWTLVDAKTVVRSDGSHVILMKHPTWQSELLGLLEVLKTDVWIICLFPMFLASNWFYTYQFNAFNSAKFNIRTRSLNSILYWTSQIAGAYIFGYGLDIKSLRRSMRAKVVWGVLFVITMVIWGGGYAWQKGYTRAETAPKTAPKMDWTSRGYVGPMFLYMFYGFYDAAWQTCVYWFMGAMTNNGRKLANFAGFYKGIQSAGAAIIYRIDALKAPFMNEFASSWALLAGSLLIAAPLIWTKIQDTVSIEEDLKFTDETFEDVKPMIAGEGAPEVEGKV</sequence>
<dbReference type="Gene3D" id="1.20.1250.20">
    <property type="entry name" value="MFS general substrate transporter like domains"/>
    <property type="match status" value="1"/>
</dbReference>
<proteinExistence type="predicted"/>
<dbReference type="PANTHER" id="PTHR23294:SF59">
    <property type="entry name" value="UNC93-LIKE PROTEIN C922.05C"/>
    <property type="match status" value="1"/>
</dbReference>
<dbReference type="Proteomes" id="UP000664203">
    <property type="component" value="Unassembled WGS sequence"/>
</dbReference>
<dbReference type="GO" id="GO:0016020">
    <property type="term" value="C:membrane"/>
    <property type="evidence" value="ECO:0007669"/>
    <property type="project" value="UniProtKB-SubCell"/>
</dbReference>
<accession>A0A8H3IQV5</accession>
<dbReference type="AlphaFoldDB" id="A0A8H3IQV5"/>
<feature type="transmembrane region" description="Helical" evidence="6">
    <location>
        <begin position="189"/>
        <end position="208"/>
    </location>
</feature>
<dbReference type="InterPro" id="IPR051617">
    <property type="entry name" value="UNC-93-like_regulator"/>
</dbReference>
<keyword evidence="2 6" id="KW-0812">Transmembrane</keyword>
<comment type="subcellular location">
    <subcellularLocation>
        <location evidence="1">Membrane</location>
        <topology evidence="1">Multi-pass membrane protein</topology>
    </subcellularLocation>
</comment>
<feature type="transmembrane region" description="Helical" evidence="6">
    <location>
        <begin position="276"/>
        <end position="294"/>
    </location>
</feature>
<feature type="transmembrane region" description="Helical" evidence="6">
    <location>
        <begin position="391"/>
        <end position="411"/>
    </location>
</feature>
<evidence type="ECO:0000256" key="2">
    <source>
        <dbReference type="ARBA" id="ARBA00022692"/>
    </source>
</evidence>
<keyword evidence="4 6" id="KW-0472">Membrane</keyword>
<gene>
    <name evidence="7" type="ORF">ALECFALPRED_002594</name>
</gene>
<dbReference type="Pfam" id="PF07690">
    <property type="entry name" value="MFS_1"/>
    <property type="match status" value="1"/>
</dbReference>
<evidence type="ECO:0000313" key="8">
    <source>
        <dbReference type="Proteomes" id="UP000664203"/>
    </source>
</evidence>
<evidence type="ECO:0000256" key="5">
    <source>
        <dbReference type="SAM" id="MobiDB-lite"/>
    </source>
</evidence>
<reference evidence="7" key="1">
    <citation type="submission" date="2021-03" db="EMBL/GenBank/DDBJ databases">
        <authorList>
            <person name="Tagirdzhanova G."/>
        </authorList>
    </citation>
    <scope>NUCLEOTIDE SEQUENCE</scope>
</reference>
<name>A0A8H3IQV5_9LECA</name>
<evidence type="ECO:0000313" key="7">
    <source>
        <dbReference type="EMBL" id="CAF9924020.1"/>
    </source>
</evidence>
<feature type="transmembrane region" description="Helical" evidence="6">
    <location>
        <begin position="124"/>
        <end position="143"/>
    </location>
</feature>
<comment type="caution">
    <text evidence="7">The sequence shown here is derived from an EMBL/GenBank/DDBJ whole genome shotgun (WGS) entry which is preliminary data.</text>
</comment>
<keyword evidence="8" id="KW-1185">Reference proteome</keyword>
<dbReference type="OrthoDB" id="196103at2759"/>
<feature type="transmembrane region" description="Helical" evidence="6">
    <location>
        <begin position="100"/>
        <end position="117"/>
    </location>
</feature>